<evidence type="ECO:0000313" key="11">
    <source>
        <dbReference type="EMBL" id="KAL3054246.1"/>
    </source>
</evidence>
<dbReference type="PANTHER" id="PTHR19282:SF216">
    <property type="entry name" value="TETRASPANIN-1"/>
    <property type="match status" value="1"/>
</dbReference>
<dbReference type="PIRSF" id="PIRSF002419">
    <property type="entry name" value="Tetraspanin"/>
    <property type="match status" value="1"/>
</dbReference>
<dbReference type="InterPro" id="IPR008952">
    <property type="entry name" value="Tetraspanin_EC2_sf"/>
</dbReference>
<dbReference type="Proteomes" id="UP001619887">
    <property type="component" value="Unassembled WGS sequence"/>
</dbReference>
<evidence type="ECO:0000256" key="4">
    <source>
        <dbReference type="ARBA" id="ARBA00022989"/>
    </source>
</evidence>
<evidence type="ECO:0000256" key="8">
    <source>
        <dbReference type="ARBA" id="ARBA00054958"/>
    </source>
</evidence>
<dbReference type="PANTHER" id="PTHR19282">
    <property type="entry name" value="TETRASPANIN"/>
    <property type="match status" value="1"/>
</dbReference>
<dbReference type="GO" id="GO:0016020">
    <property type="term" value="C:membrane"/>
    <property type="evidence" value="ECO:0007669"/>
    <property type="project" value="UniProtKB-SubCell"/>
</dbReference>
<gene>
    <name evidence="11" type="ORF">OYC64_006551</name>
</gene>
<feature type="transmembrane region" description="Helical" evidence="10">
    <location>
        <begin position="197"/>
        <end position="220"/>
    </location>
</feature>
<dbReference type="InterPro" id="IPR018499">
    <property type="entry name" value="Tetraspanin/Peripherin"/>
</dbReference>
<dbReference type="PRINTS" id="PR00259">
    <property type="entry name" value="TMFOUR"/>
</dbReference>
<dbReference type="Pfam" id="PF00335">
    <property type="entry name" value="Tetraspanin"/>
    <property type="match status" value="1"/>
</dbReference>
<keyword evidence="9" id="KW-1015">Disulfide bond</keyword>
<evidence type="ECO:0000256" key="2">
    <source>
        <dbReference type="ARBA" id="ARBA00006840"/>
    </source>
</evidence>
<keyword evidence="4 10" id="KW-1133">Transmembrane helix</keyword>
<feature type="transmembrane region" description="Helical" evidence="10">
    <location>
        <begin position="55"/>
        <end position="75"/>
    </location>
</feature>
<evidence type="ECO:0000256" key="10">
    <source>
        <dbReference type="RuleBase" id="RU361218"/>
    </source>
</evidence>
<comment type="function">
    <text evidence="8">Structural component of specialized membrane microdomains known as tetraspanin-enriched microdomains (TERMs), which act as platforms for receptor clustering and signaling. Participates thereby in diverse biological functions such as cell signal transduction, adhesion, migration and protein trafficking. Regulates neuronal differentiation in response to NGF by facilitating NGF-mediated activation of NTRK1/TRKA receptor tyrosine kinase and subsequent downstream signaling pathways. Plays a role in the inhibition of TNFalpha-induced apoptosis. Mechanistically, inhibits the NF-kappa-B signaling pathway by blocking phosphorylation of CHUK. Also promotes the stability of the thiamine transporter 1/SLC19A2 in intestinal epithelial cells leading to an increase of thiamine uptake process.</text>
</comment>
<feature type="transmembrane region" description="Helical" evidence="10">
    <location>
        <begin position="12"/>
        <end position="35"/>
    </location>
</feature>
<evidence type="ECO:0000256" key="7">
    <source>
        <dbReference type="ARBA" id="ARBA00046464"/>
    </source>
</evidence>
<reference evidence="11 12" key="1">
    <citation type="journal article" date="2022" name="G3 (Bethesda)">
        <title>Evaluating Illumina-, Nanopore-, and PacBio-based genome assembly strategies with the bald notothen, Trematomus borchgrevinki.</title>
        <authorList>
            <person name="Rayamajhi N."/>
            <person name="Cheng C.C."/>
            <person name="Catchen J.M."/>
        </authorList>
    </citation>
    <scope>NUCLEOTIDE SEQUENCE [LARGE SCALE GENOMIC DNA]</scope>
    <source>
        <strain evidence="11">AGRC-2024</strain>
    </source>
</reference>
<proteinExistence type="inferred from homology"/>
<keyword evidence="12" id="KW-1185">Reference proteome</keyword>
<dbReference type="Gene3D" id="1.10.1450.10">
    <property type="entry name" value="Tetraspanin"/>
    <property type="match status" value="1"/>
</dbReference>
<evidence type="ECO:0000256" key="9">
    <source>
        <dbReference type="PIRSR" id="PIRSR002419-1"/>
    </source>
</evidence>
<name>A0ABD2GJG9_PAGBO</name>
<organism evidence="11 12">
    <name type="scientific">Pagothenia borchgrevinki</name>
    <name type="common">Bald rockcod</name>
    <name type="synonym">Trematomus borchgrevinki</name>
    <dbReference type="NCBI Taxonomy" id="8213"/>
    <lineage>
        <taxon>Eukaryota</taxon>
        <taxon>Metazoa</taxon>
        <taxon>Chordata</taxon>
        <taxon>Craniata</taxon>
        <taxon>Vertebrata</taxon>
        <taxon>Euteleostomi</taxon>
        <taxon>Actinopterygii</taxon>
        <taxon>Neopterygii</taxon>
        <taxon>Teleostei</taxon>
        <taxon>Neoteleostei</taxon>
        <taxon>Acanthomorphata</taxon>
        <taxon>Eupercaria</taxon>
        <taxon>Perciformes</taxon>
        <taxon>Notothenioidei</taxon>
        <taxon>Nototheniidae</taxon>
        <taxon>Pagothenia</taxon>
    </lineage>
</organism>
<comment type="subcellular location">
    <subcellularLocation>
        <location evidence="1">Endomembrane system</location>
        <topology evidence="1">Multi-pass membrane protein</topology>
    </subcellularLocation>
    <subcellularLocation>
        <location evidence="10">Membrane</location>
        <topology evidence="10">Multi-pass membrane protein</topology>
    </subcellularLocation>
</comment>
<feature type="disulfide bond" evidence="9">
    <location>
        <begin position="153"/>
        <end position="168"/>
    </location>
</feature>
<evidence type="ECO:0000256" key="6">
    <source>
        <dbReference type="ARBA" id="ARBA00023180"/>
    </source>
</evidence>
<sequence length="278" mass="30131">MALDGCGLLCKYTLFIFNLIFALVGFVFLGLGLWLRFSGSTRAIFEFEALNSSAFVIAVTILITTGSVMLIVVVFGDYGACNEKRCALKIFSVLVSFLAGAVVVFGVIAYSRKEEIGLRMGEFYSSIYLLYVANSDPVLAVTLTFIQKLLHCCGATGIPSLDFAKETCPKPDTIWEHIKMDACPGAIINVFNRNAPLVMGVFVGTGALLLLAMICSSILAKKLKTPSSPQYIILTQPQTSQLEYIPTSTSTSISYSFPDQEPVVFTPLTVANIPIVIT</sequence>
<keyword evidence="5 10" id="KW-0472">Membrane</keyword>
<dbReference type="InterPro" id="IPR000301">
    <property type="entry name" value="Tetraspanin_animals"/>
</dbReference>
<keyword evidence="3 10" id="KW-0812">Transmembrane</keyword>
<reference evidence="11 12" key="2">
    <citation type="journal article" date="2024" name="G3 (Bethesda)">
        <title>The genome of the cryopelagic Antarctic bald notothen, Trematomus borchgrevinki.</title>
        <authorList>
            <person name="Rayamajhi N."/>
            <person name="Rivera-Colon A.G."/>
            <person name="Minhas B.F."/>
            <person name="Cheng C.C."/>
            <person name="Catchen J.M."/>
        </authorList>
    </citation>
    <scope>NUCLEOTIDE SEQUENCE [LARGE SCALE GENOMIC DNA]</scope>
    <source>
        <strain evidence="11">AGRC-2024</strain>
    </source>
</reference>
<evidence type="ECO:0000313" key="12">
    <source>
        <dbReference type="Proteomes" id="UP001619887"/>
    </source>
</evidence>
<protein>
    <recommendedName>
        <fullName evidence="10">Tetraspanin</fullName>
    </recommendedName>
</protein>
<evidence type="ECO:0000256" key="5">
    <source>
        <dbReference type="ARBA" id="ARBA00023136"/>
    </source>
</evidence>
<feature type="transmembrane region" description="Helical" evidence="10">
    <location>
        <begin position="87"/>
        <end position="110"/>
    </location>
</feature>
<evidence type="ECO:0000256" key="1">
    <source>
        <dbReference type="ARBA" id="ARBA00004127"/>
    </source>
</evidence>
<evidence type="ECO:0000256" key="3">
    <source>
        <dbReference type="ARBA" id="ARBA00022692"/>
    </source>
</evidence>
<dbReference type="EMBL" id="JBIYXZ010002078">
    <property type="protein sequence ID" value="KAL3054246.1"/>
    <property type="molecule type" value="Genomic_DNA"/>
</dbReference>
<dbReference type="GO" id="GO:0012505">
    <property type="term" value="C:endomembrane system"/>
    <property type="evidence" value="ECO:0007669"/>
    <property type="project" value="UniProtKB-SubCell"/>
</dbReference>
<keyword evidence="6" id="KW-0325">Glycoprotein</keyword>
<dbReference type="SUPFAM" id="SSF48652">
    <property type="entry name" value="Tetraspanin"/>
    <property type="match status" value="1"/>
</dbReference>
<comment type="similarity">
    <text evidence="2 10">Belongs to the tetraspanin (TM4SF) family.</text>
</comment>
<comment type="subunit">
    <text evidence="7">Interacts with SLC19A2. Interacts with NTRK1/TRKA.</text>
</comment>
<accession>A0ABD2GJG9</accession>
<dbReference type="AlphaFoldDB" id="A0ABD2GJG9"/>
<comment type="caution">
    <text evidence="11">The sequence shown here is derived from an EMBL/GenBank/DDBJ whole genome shotgun (WGS) entry which is preliminary data.</text>
</comment>